<dbReference type="InterPro" id="IPR036812">
    <property type="entry name" value="NAD(P)_OxRdtase_dom_sf"/>
</dbReference>
<evidence type="ECO:0000256" key="4">
    <source>
        <dbReference type="PIRSR" id="PIRSR000097-1"/>
    </source>
</evidence>
<dbReference type="Pfam" id="PF00248">
    <property type="entry name" value="Aldo_ket_red"/>
    <property type="match status" value="1"/>
</dbReference>
<dbReference type="GO" id="GO:0016491">
    <property type="term" value="F:oxidoreductase activity"/>
    <property type="evidence" value="ECO:0007669"/>
    <property type="project" value="UniProtKB-KW"/>
</dbReference>
<dbReference type="PROSITE" id="PS00063">
    <property type="entry name" value="ALDOKETO_REDUCTASE_3"/>
    <property type="match status" value="1"/>
</dbReference>
<dbReference type="InterPro" id="IPR018170">
    <property type="entry name" value="Aldo/ket_reductase_CS"/>
</dbReference>
<evidence type="ECO:0000256" key="6">
    <source>
        <dbReference type="PIRSR" id="PIRSR000097-3"/>
    </source>
</evidence>
<sequence>MKNVIFRNGDKMPILGLGTWKSKPGEVKQAVYWALEAGYRHIDCAAIYGNEKEVGEGLAEAIRAGIVQRSDVFLTSKLWNDSHRFEDVGPALDKTLEDLGVDYLNLYLIHWPISFKHGVSFATHREEFYTYEDVPLTQTWSAMQEQKSLGKARHIGVSNFNSTKLLELIKMNEEVPEMNQIEMHPFLPQEKLVEYCRQHHILLTAYSPLGSPDSRAEKHQNDPKLLTNPVVREIARKHGVSEGQVLIAWSVARDIVVIPKSVNQDRIIANLKAADLKLDDHDMMELRDIGISHRFVDGTFFTQGQSPYELSDLWE</sequence>
<comment type="similarity">
    <text evidence="1">Belongs to the aldo/keto reductase family.</text>
</comment>
<gene>
    <name evidence="8" type="ORF">E4S40_04250</name>
</gene>
<dbReference type="PROSITE" id="PS00062">
    <property type="entry name" value="ALDOKETO_REDUCTASE_2"/>
    <property type="match status" value="1"/>
</dbReference>
<keyword evidence="3" id="KW-0560">Oxidoreductase</keyword>
<feature type="domain" description="NADP-dependent oxidoreductase" evidence="7">
    <location>
        <begin position="15"/>
        <end position="289"/>
    </location>
</feature>
<dbReference type="InterPro" id="IPR023210">
    <property type="entry name" value="NADP_OxRdtase_dom"/>
</dbReference>
<feature type="active site" description="Proton donor" evidence="4">
    <location>
        <position position="48"/>
    </location>
</feature>
<keyword evidence="9" id="KW-1185">Reference proteome</keyword>
<dbReference type="Proteomes" id="UP000297647">
    <property type="component" value="Unassembled WGS sequence"/>
</dbReference>
<protein>
    <submittedName>
        <fullName evidence="8">Aldo/keto reductase</fullName>
    </submittedName>
</protein>
<dbReference type="OrthoDB" id="9804790at2"/>
<dbReference type="AlphaFoldDB" id="A0A4Y9QZP5"/>
<dbReference type="Gene3D" id="3.20.20.100">
    <property type="entry name" value="NADP-dependent oxidoreductase domain"/>
    <property type="match status" value="1"/>
</dbReference>
<feature type="site" description="Lowers pKa of active site Tyr" evidence="6">
    <location>
        <position position="77"/>
    </location>
</feature>
<dbReference type="PIRSF" id="PIRSF000097">
    <property type="entry name" value="AKR"/>
    <property type="match status" value="1"/>
</dbReference>
<reference evidence="8 9" key="1">
    <citation type="submission" date="2019-03" db="EMBL/GenBank/DDBJ databases">
        <title>Algoriphagus sp. nov, a new strain isolated from root system soil of mangrove plant Kandelia.</title>
        <authorList>
            <person name="Yin Q."/>
            <person name="Wang K."/>
            <person name="Song Z."/>
        </authorList>
    </citation>
    <scope>NUCLEOTIDE SEQUENCE [LARGE SCALE GENOMIC DNA]</scope>
    <source>
        <strain evidence="8 9">XY-J91</strain>
    </source>
</reference>
<dbReference type="SUPFAM" id="SSF51430">
    <property type="entry name" value="NAD(P)-linked oxidoreductase"/>
    <property type="match status" value="1"/>
</dbReference>
<evidence type="ECO:0000259" key="7">
    <source>
        <dbReference type="Pfam" id="PF00248"/>
    </source>
</evidence>
<dbReference type="PRINTS" id="PR00069">
    <property type="entry name" value="ALDKETRDTASE"/>
</dbReference>
<dbReference type="RefSeq" id="WP_135071607.1">
    <property type="nucleotide sequence ID" value="NZ_SPSB01000001.1"/>
</dbReference>
<feature type="binding site" evidence="5">
    <location>
        <position position="110"/>
    </location>
    <ligand>
        <name>substrate</name>
    </ligand>
</feature>
<evidence type="ECO:0000256" key="5">
    <source>
        <dbReference type="PIRSR" id="PIRSR000097-2"/>
    </source>
</evidence>
<dbReference type="InterPro" id="IPR020471">
    <property type="entry name" value="AKR"/>
</dbReference>
<dbReference type="FunFam" id="3.20.20.100:FF:000006">
    <property type="entry name" value="Aldo-keto reductase family 1 member A1"/>
    <property type="match status" value="1"/>
</dbReference>
<keyword evidence="2" id="KW-0521">NADP</keyword>
<evidence type="ECO:0000313" key="9">
    <source>
        <dbReference type="Proteomes" id="UP000297647"/>
    </source>
</evidence>
<dbReference type="EMBL" id="SPSB01000001">
    <property type="protein sequence ID" value="TFV97959.1"/>
    <property type="molecule type" value="Genomic_DNA"/>
</dbReference>
<dbReference type="PANTHER" id="PTHR11732">
    <property type="entry name" value="ALDO/KETO REDUCTASE"/>
    <property type="match status" value="1"/>
</dbReference>
<evidence type="ECO:0000256" key="2">
    <source>
        <dbReference type="ARBA" id="ARBA00022857"/>
    </source>
</evidence>
<comment type="caution">
    <text evidence="8">The sequence shown here is derived from an EMBL/GenBank/DDBJ whole genome shotgun (WGS) entry which is preliminary data.</text>
</comment>
<accession>A0A4Y9QZP5</accession>
<name>A0A4Y9QZP5_9BACT</name>
<dbReference type="PROSITE" id="PS00798">
    <property type="entry name" value="ALDOKETO_REDUCTASE_1"/>
    <property type="match status" value="1"/>
</dbReference>
<evidence type="ECO:0000313" key="8">
    <source>
        <dbReference type="EMBL" id="TFV97959.1"/>
    </source>
</evidence>
<organism evidence="8 9">
    <name type="scientific">Algoriphagus kandeliae</name>
    <dbReference type="NCBI Taxonomy" id="2562278"/>
    <lineage>
        <taxon>Bacteria</taxon>
        <taxon>Pseudomonadati</taxon>
        <taxon>Bacteroidota</taxon>
        <taxon>Cytophagia</taxon>
        <taxon>Cytophagales</taxon>
        <taxon>Cyclobacteriaceae</taxon>
        <taxon>Algoriphagus</taxon>
    </lineage>
</organism>
<evidence type="ECO:0000256" key="1">
    <source>
        <dbReference type="ARBA" id="ARBA00007905"/>
    </source>
</evidence>
<evidence type="ECO:0000256" key="3">
    <source>
        <dbReference type="ARBA" id="ARBA00023002"/>
    </source>
</evidence>
<proteinExistence type="inferred from homology"/>